<evidence type="ECO:0000313" key="2">
    <source>
        <dbReference type="EnsemblPlants" id="EMT12795"/>
    </source>
</evidence>
<reference evidence="2" key="1">
    <citation type="submission" date="2015-06" db="UniProtKB">
        <authorList>
            <consortium name="EnsemblPlants"/>
        </authorList>
    </citation>
    <scope>IDENTIFICATION</scope>
</reference>
<dbReference type="Gene3D" id="3.40.50.1110">
    <property type="entry name" value="SGNH hydrolase"/>
    <property type="match status" value="1"/>
</dbReference>
<proteinExistence type="inferred from homology"/>
<sequence length="131" mass="13879">MSAAAAAGGSAPRPAFLLALALALALALSPSPARARFSCSPGARPVVFNFGDSNSDTGGMAAAKGWHIAPPEGRAFFHHPTGRFCDGRLVIDFLYNIIVHNFRYVTTGLLCADNHVIDASVLLSEIQRLRM</sequence>
<comment type="similarity">
    <text evidence="1">Belongs to the 'GDSL' lipolytic enzyme family.</text>
</comment>
<accession>R7W5N3</accession>
<dbReference type="EnsemblPlants" id="EMT12795">
    <property type="protein sequence ID" value="EMT12795"/>
    <property type="gene ID" value="F775_30488"/>
</dbReference>
<dbReference type="InterPro" id="IPR036514">
    <property type="entry name" value="SGNH_hydro_sf"/>
</dbReference>
<organism evidence="2">
    <name type="scientific">Aegilops tauschii</name>
    <name type="common">Tausch's goatgrass</name>
    <name type="synonym">Aegilops squarrosa</name>
    <dbReference type="NCBI Taxonomy" id="37682"/>
    <lineage>
        <taxon>Eukaryota</taxon>
        <taxon>Viridiplantae</taxon>
        <taxon>Streptophyta</taxon>
        <taxon>Embryophyta</taxon>
        <taxon>Tracheophyta</taxon>
        <taxon>Spermatophyta</taxon>
        <taxon>Magnoliopsida</taxon>
        <taxon>Liliopsida</taxon>
        <taxon>Poales</taxon>
        <taxon>Poaceae</taxon>
        <taxon>BOP clade</taxon>
        <taxon>Pooideae</taxon>
        <taxon>Triticodae</taxon>
        <taxon>Triticeae</taxon>
        <taxon>Triticinae</taxon>
        <taxon>Aegilops</taxon>
    </lineage>
</organism>
<dbReference type="ExpressionAtlas" id="R7W5N3">
    <property type="expression patterns" value="baseline"/>
</dbReference>
<dbReference type="PANTHER" id="PTHR22835:SF244">
    <property type="entry name" value="GDSL ESTERASE_LIPASE LIP-4"/>
    <property type="match status" value="1"/>
</dbReference>
<name>R7W5N3_AEGTA</name>
<dbReference type="PANTHER" id="PTHR22835">
    <property type="entry name" value="ZINC FINGER FYVE DOMAIN CONTAINING PROTEIN"/>
    <property type="match status" value="1"/>
</dbReference>
<dbReference type="AlphaFoldDB" id="R7W5N3"/>
<evidence type="ECO:0000256" key="1">
    <source>
        <dbReference type="ARBA" id="ARBA00008668"/>
    </source>
</evidence>
<protein>
    <submittedName>
        <fullName evidence="2">GDSL esterase/lipase LIP-4</fullName>
    </submittedName>
</protein>